<dbReference type="SUPFAM" id="SSF82714">
    <property type="entry name" value="Multidrug efflux transporter AcrB TolC docking domain, DN and DC subdomains"/>
    <property type="match status" value="2"/>
</dbReference>
<name>A0ABS5J293_9BACT</name>
<proteinExistence type="predicted"/>
<keyword evidence="1" id="KW-0812">Transmembrane</keyword>
<sequence length="1045" mass="115687">MKIARYAVKNYQFTLVIFIMIIVLGITTILNMPRSEDPEMRAPQFTVIVVYPGTSPKDMEDLVVDPMEKEIYGLDDIKRVRTAISDGVAVMRVEYKYSSNVDQKYQELVREVNNKRKDLPADIYSLEVRKQEPSDVNVMQVALISENASRDKLRYYADKLQDELEKVPSLKNVKLHGLPEQQVRVELQLDKMAQLHLPVNTVMAAIQSEMANIPGGSIDAGEKSFNIKTSGNYQHIDEISNTIVSAANGKNVFLKDIARIYYGFEDEKYFVRLNSHRCVVVSAAQKSGENITKTQLQYKPVIEKFKKTLPPNIDMVQYFDQADAVNNRLSGLGKDFIIAILLVAFTLLPLGQRPALIVMISIPLSLSIGIVLLQLFGFNLNQLSIVGLVVALGLLVDDSIVVVENIERWMLEGHSRMEATLKATSQIGLAVVGCTAALVISFMPLVFMPEGSGDFIRSLPLAVIFSVLASMAVSLTIIPFLSSRLLKEHTGNPEGNLFMRLLKRMIHGSYAKLLDKALHRPVITILVSLVIFGASIGLFKVIGFSLFPASEKPQFLINVFTPPQSNLVYTNEIVKQIEKELKQEKGIQSFASNIGKGNPRIYYNETQENERSDYAQIFVQLDGHTSPAEKTKLIESLRKKWTPYPGAKVEVKNFEQGPPMVAPVEVRLFGDNLDTLRSLAGNIEKMLEKTPGTIYINNPVSTLKSDIRVKIDREKAQQLGIPTANIDRVVRLAVSGINLGQYNDQNDNDYDILLTKQKTGKPTMDVFKDLYVNNSQGTAIPLSQVAQLQLETSPLTISHQEKNRVVAVGAFIRKGFLTDQVIGDVVKQMDALRLPAGYTYEMGGEVESRKNSFGGFMSVIIVTIFLFVAVLILQFKTFKSMLIVLSVIPLGIVGAAIALWLTGNSLSFVAIIGLIALAGIEVKNTILLVDFTNQLRMQGKSLEAAIREAGEVRFLPIVLTSMTAIGGLIPVAISTNPLIAPLAIVLIGGLISSTLLSRIVTPVVYKLIPPKIEVTHTNGHGSHQKKTIDEDNEMLLPHHAVIHNS</sequence>
<dbReference type="Gene3D" id="3.30.70.1320">
    <property type="entry name" value="Multidrug efflux transporter AcrB pore domain like"/>
    <property type="match status" value="1"/>
</dbReference>
<dbReference type="SUPFAM" id="SSF82866">
    <property type="entry name" value="Multidrug efflux transporter AcrB transmembrane domain"/>
    <property type="match status" value="2"/>
</dbReference>
<feature type="transmembrane region" description="Helical" evidence="1">
    <location>
        <begin position="383"/>
        <end position="406"/>
    </location>
</feature>
<dbReference type="PRINTS" id="PR00702">
    <property type="entry name" value="ACRIFLAVINRP"/>
</dbReference>
<keyword evidence="1" id="KW-1133">Transmembrane helix</keyword>
<feature type="transmembrane region" description="Helical" evidence="1">
    <location>
        <begin position="853"/>
        <end position="875"/>
    </location>
</feature>
<feature type="transmembrane region" description="Helical" evidence="1">
    <location>
        <begin position="522"/>
        <end position="547"/>
    </location>
</feature>
<feature type="transmembrane region" description="Helical" evidence="1">
    <location>
        <begin position="459"/>
        <end position="481"/>
    </location>
</feature>
<dbReference type="Gene3D" id="3.30.2090.10">
    <property type="entry name" value="Multidrug efflux transporter AcrB TolC docking domain, DN and DC subdomains"/>
    <property type="match status" value="2"/>
</dbReference>
<dbReference type="PANTHER" id="PTHR32063">
    <property type="match status" value="1"/>
</dbReference>
<dbReference type="Gene3D" id="3.30.70.1440">
    <property type="entry name" value="Multidrug efflux transporter AcrB pore domain"/>
    <property type="match status" value="1"/>
</dbReference>
<feature type="transmembrane region" description="Helical" evidence="1">
    <location>
        <begin position="355"/>
        <end position="377"/>
    </location>
</feature>
<dbReference type="Gene3D" id="1.20.1640.10">
    <property type="entry name" value="Multidrug efflux transporter AcrB transmembrane domain"/>
    <property type="match status" value="2"/>
</dbReference>
<protein>
    <submittedName>
        <fullName evidence="2">Efflux RND transporter permease subunit</fullName>
    </submittedName>
</protein>
<organism evidence="2 3">
    <name type="scientific">Chitinophaga hostae</name>
    <dbReference type="NCBI Taxonomy" id="2831022"/>
    <lineage>
        <taxon>Bacteria</taxon>
        <taxon>Pseudomonadati</taxon>
        <taxon>Bacteroidota</taxon>
        <taxon>Chitinophagia</taxon>
        <taxon>Chitinophagales</taxon>
        <taxon>Chitinophagaceae</taxon>
        <taxon>Chitinophaga</taxon>
    </lineage>
</organism>
<dbReference type="InterPro" id="IPR027463">
    <property type="entry name" value="AcrB_DN_DC_subdom"/>
</dbReference>
<keyword evidence="1" id="KW-0472">Membrane</keyword>
<dbReference type="RefSeq" id="WP_211974268.1">
    <property type="nucleotide sequence ID" value="NZ_CBFHAM010000091.1"/>
</dbReference>
<feature type="transmembrane region" description="Helical" evidence="1">
    <location>
        <begin position="329"/>
        <end position="348"/>
    </location>
</feature>
<feature type="transmembrane region" description="Helical" evidence="1">
    <location>
        <begin position="908"/>
        <end position="931"/>
    </location>
</feature>
<keyword evidence="3" id="KW-1185">Reference proteome</keyword>
<dbReference type="EMBL" id="JAGTXB010000008">
    <property type="protein sequence ID" value="MBS0029173.1"/>
    <property type="molecule type" value="Genomic_DNA"/>
</dbReference>
<dbReference type="Pfam" id="PF00873">
    <property type="entry name" value="ACR_tran"/>
    <property type="match status" value="1"/>
</dbReference>
<evidence type="ECO:0000256" key="1">
    <source>
        <dbReference type="SAM" id="Phobius"/>
    </source>
</evidence>
<dbReference type="PANTHER" id="PTHR32063:SF24">
    <property type="entry name" value="CATION EFFLUX SYSTEM (ACRB_ACRD_ACRF FAMILY)"/>
    <property type="match status" value="1"/>
</dbReference>
<evidence type="ECO:0000313" key="2">
    <source>
        <dbReference type="EMBL" id="MBS0029173.1"/>
    </source>
</evidence>
<reference evidence="2 3" key="1">
    <citation type="submission" date="2021-04" db="EMBL/GenBank/DDBJ databases">
        <title>Chitinophaga sp. nov., isolated from the rhizosphere soil.</title>
        <authorList>
            <person name="He S."/>
        </authorList>
    </citation>
    <scope>NUCLEOTIDE SEQUENCE [LARGE SCALE GENOMIC DNA]</scope>
    <source>
        <strain evidence="2 3">2R12</strain>
    </source>
</reference>
<feature type="transmembrane region" description="Helical" evidence="1">
    <location>
        <begin position="979"/>
        <end position="1001"/>
    </location>
</feature>
<dbReference type="InterPro" id="IPR001036">
    <property type="entry name" value="Acrflvin-R"/>
</dbReference>
<feature type="transmembrane region" description="Helical" evidence="1">
    <location>
        <begin position="427"/>
        <end position="447"/>
    </location>
</feature>
<gene>
    <name evidence="2" type="ORF">KE626_17755</name>
</gene>
<dbReference type="Gene3D" id="3.30.70.1430">
    <property type="entry name" value="Multidrug efflux transporter AcrB pore domain"/>
    <property type="match status" value="2"/>
</dbReference>
<feature type="transmembrane region" description="Helical" evidence="1">
    <location>
        <begin position="882"/>
        <end position="902"/>
    </location>
</feature>
<evidence type="ECO:0000313" key="3">
    <source>
        <dbReference type="Proteomes" id="UP000676386"/>
    </source>
</evidence>
<feature type="transmembrane region" description="Helical" evidence="1">
    <location>
        <begin position="952"/>
        <end position="973"/>
    </location>
</feature>
<feature type="transmembrane region" description="Helical" evidence="1">
    <location>
        <begin position="12"/>
        <end position="32"/>
    </location>
</feature>
<dbReference type="SUPFAM" id="SSF82693">
    <property type="entry name" value="Multidrug efflux transporter AcrB pore domain, PN1, PN2, PC1 and PC2 subdomains"/>
    <property type="match status" value="3"/>
</dbReference>
<accession>A0ABS5J293</accession>
<dbReference type="Proteomes" id="UP000676386">
    <property type="component" value="Unassembled WGS sequence"/>
</dbReference>
<comment type="caution">
    <text evidence="2">The sequence shown here is derived from an EMBL/GenBank/DDBJ whole genome shotgun (WGS) entry which is preliminary data.</text>
</comment>